<evidence type="ECO:0008006" key="3">
    <source>
        <dbReference type="Google" id="ProtNLM"/>
    </source>
</evidence>
<protein>
    <recommendedName>
        <fullName evidence="3">Peptidase M1 membrane alanine aminopeptidase domain-containing protein</fullName>
    </recommendedName>
</protein>
<dbReference type="GO" id="GO:0000976">
    <property type="term" value="F:transcription cis-regulatory region binding"/>
    <property type="evidence" value="ECO:0007669"/>
    <property type="project" value="TreeGrafter"/>
</dbReference>
<dbReference type="SUPFAM" id="SSF55486">
    <property type="entry name" value="Metalloproteases ('zincins'), catalytic domain"/>
    <property type="match status" value="1"/>
</dbReference>
<evidence type="ECO:0000313" key="2">
    <source>
        <dbReference type="Proteomes" id="UP000281549"/>
    </source>
</evidence>
<dbReference type="GO" id="GO:0006367">
    <property type="term" value="P:transcription initiation at RNA polymerase II promoter"/>
    <property type="evidence" value="ECO:0007669"/>
    <property type="project" value="TreeGrafter"/>
</dbReference>
<dbReference type="AlphaFoldDB" id="A0A4P9YHY6"/>
<dbReference type="InterPro" id="IPR027268">
    <property type="entry name" value="Peptidase_M4/M1_CTD_sf"/>
</dbReference>
<gene>
    <name evidence="1" type="ORF">ROZALSC1DRAFT_22519</name>
</gene>
<dbReference type="Proteomes" id="UP000281549">
    <property type="component" value="Unassembled WGS sequence"/>
</dbReference>
<accession>A0A4P9YHY6</accession>
<dbReference type="PANTHER" id="PTHR15137:SF9">
    <property type="entry name" value="TRANSCRIPTION INITIATION FACTOR TFIID SUBUNIT 2"/>
    <property type="match status" value="1"/>
</dbReference>
<dbReference type="InterPro" id="IPR037813">
    <property type="entry name" value="TAF2"/>
</dbReference>
<reference evidence="2" key="1">
    <citation type="journal article" date="2018" name="Nat. Microbiol.">
        <title>Leveraging single-cell genomics to expand the fungal tree of life.</title>
        <authorList>
            <person name="Ahrendt S.R."/>
            <person name="Quandt C.A."/>
            <person name="Ciobanu D."/>
            <person name="Clum A."/>
            <person name="Salamov A."/>
            <person name="Andreopoulos B."/>
            <person name="Cheng J.F."/>
            <person name="Woyke T."/>
            <person name="Pelin A."/>
            <person name="Henrissat B."/>
            <person name="Reynolds N.K."/>
            <person name="Benny G.L."/>
            <person name="Smith M.E."/>
            <person name="James T.Y."/>
            <person name="Grigoriev I.V."/>
        </authorList>
    </citation>
    <scope>NUCLEOTIDE SEQUENCE [LARGE SCALE GENOMIC DNA]</scope>
    <source>
        <strain evidence="2">CSF55</strain>
    </source>
</reference>
<proteinExistence type="predicted"/>
<name>A0A4P9YHY6_ROZAC</name>
<dbReference type="GO" id="GO:0005669">
    <property type="term" value="C:transcription factor TFIID complex"/>
    <property type="evidence" value="ECO:0007669"/>
    <property type="project" value="InterPro"/>
</dbReference>
<sequence length="372" mass="42951">MQLIHQTVYFHIDNQTGVCILRFRGVCSGVLSINCQNQDVHSVRIGGKSLEYELREVEFGEDPVENRKRVFSDEYEMRIVVGEDVGGNGEERNGESEDGRGDGMEIDEVNMNNVNENAIENESDNQREVEVVIEYSLRDASRVIIKDVVNEGCYVYPGMNRARYWMPCIENVSCSFSLYFVYGNTEARVIASGEWVEHYIEQGERIEHYEVDSCLPVHVLWSYGIYEVNVFSKEVYGFVNGKRAGQMNYSMEPFSKIVEFFTVKLLCAKLPFKNLKVVCVDGLPRRILSGAGIVYLNVHLLHDEKIIDDAYLLRRIISEAVAQQYFGVYLYAEEWVDLWLINGIARFLSMFAYRLILGDNEFRLELKMDMEK</sequence>
<organism evidence="1 2">
    <name type="scientific">Rozella allomycis (strain CSF55)</name>
    <dbReference type="NCBI Taxonomy" id="988480"/>
    <lineage>
        <taxon>Eukaryota</taxon>
        <taxon>Fungi</taxon>
        <taxon>Fungi incertae sedis</taxon>
        <taxon>Cryptomycota</taxon>
        <taxon>Cryptomycota incertae sedis</taxon>
        <taxon>Rozella</taxon>
    </lineage>
</organism>
<evidence type="ECO:0000313" key="1">
    <source>
        <dbReference type="EMBL" id="RKP19177.1"/>
    </source>
</evidence>
<dbReference type="Gene3D" id="1.10.390.10">
    <property type="entry name" value="Neutral Protease Domain 2"/>
    <property type="match status" value="1"/>
</dbReference>
<dbReference type="GO" id="GO:0016251">
    <property type="term" value="F:RNA polymerase II general transcription initiation factor activity"/>
    <property type="evidence" value="ECO:0007669"/>
    <property type="project" value="TreeGrafter"/>
</dbReference>
<dbReference type="PANTHER" id="PTHR15137">
    <property type="entry name" value="TRANSCRIPTION INITIATION FACTOR TFIID"/>
    <property type="match status" value="1"/>
</dbReference>
<dbReference type="GO" id="GO:0003682">
    <property type="term" value="F:chromatin binding"/>
    <property type="evidence" value="ECO:0007669"/>
    <property type="project" value="TreeGrafter"/>
</dbReference>
<dbReference type="EMBL" id="ML005276">
    <property type="protein sequence ID" value="RKP19177.1"/>
    <property type="molecule type" value="Genomic_DNA"/>
</dbReference>
<feature type="non-terminal residue" evidence="1">
    <location>
        <position position="372"/>
    </location>
</feature>